<dbReference type="GO" id="GO:0016787">
    <property type="term" value="F:hydrolase activity"/>
    <property type="evidence" value="ECO:0007669"/>
    <property type="project" value="UniProtKB-KW"/>
</dbReference>
<dbReference type="PANTHER" id="PTHR19288:SF95">
    <property type="entry name" value="D-GLYCEROL 3-PHOSPHATE PHOSPHATASE"/>
    <property type="match status" value="1"/>
</dbReference>
<dbReference type="RefSeq" id="WP_306825217.1">
    <property type="nucleotide sequence ID" value="NZ_JAUSQM010000001.1"/>
</dbReference>
<keyword evidence="2" id="KW-1185">Reference proteome</keyword>
<organism evidence="1 2">
    <name type="scientific">Nocardioides massiliensis</name>
    <dbReference type="NCBI Taxonomy" id="1325935"/>
    <lineage>
        <taxon>Bacteria</taxon>
        <taxon>Bacillati</taxon>
        <taxon>Actinomycetota</taxon>
        <taxon>Actinomycetes</taxon>
        <taxon>Propionibacteriales</taxon>
        <taxon>Nocardioidaceae</taxon>
        <taxon>Nocardioides</taxon>
    </lineage>
</organism>
<evidence type="ECO:0000313" key="1">
    <source>
        <dbReference type="EMBL" id="MDP9822907.1"/>
    </source>
</evidence>
<accession>A0ABT9NR49</accession>
<dbReference type="Pfam" id="PF13344">
    <property type="entry name" value="Hydrolase_6"/>
    <property type="match status" value="1"/>
</dbReference>
<proteinExistence type="predicted"/>
<name>A0ABT9NR49_9ACTN</name>
<comment type="caution">
    <text evidence="1">The sequence shown here is derived from an EMBL/GenBank/DDBJ whole genome shotgun (WGS) entry which is preliminary data.</text>
</comment>
<dbReference type="Gene3D" id="3.40.50.1000">
    <property type="entry name" value="HAD superfamily/HAD-like"/>
    <property type="match status" value="2"/>
</dbReference>
<dbReference type="SUPFAM" id="SSF56784">
    <property type="entry name" value="HAD-like"/>
    <property type="match status" value="1"/>
</dbReference>
<protein>
    <submittedName>
        <fullName evidence="1">HAD superfamily hydrolase (TIGR01450 family)</fullName>
    </submittedName>
</protein>
<dbReference type="InterPro" id="IPR023214">
    <property type="entry name" value="HAD_sf"/>
</dbReference>
<dbReference type="InterPro" id="IPR036412">
    <property type="entry name" value="HAD-like_sf"/>
</dbReference>
<dbReference type="EMBL" id="JAUSQM010000001">
    <property type="protein sequence ID" value="MDP9822907.1"/>
    <property type="molecule type" value="Genomic_DNA"/>
</dbReference>
<sequence length="337" mass="34494">MSTARLRASAAPATAYDLVMLDLDGVVYIGPDPVPGAAEHLAAARAQGAHLAFVTNNAARPPAVVAEHLVALGVETGAGEVVTSAQAAARLAADQAPTGAPVFLLGGDGLEVALWAEGLEPVEDPGADPVLVVSGFAPEIRWRTIMRGAMLVRDGVPWIAANTDSSVPTPDGIGPGHGVLVDMIARFSGVTPVVAGKPARPLLDETVRRVGGVRPLMVGDRLDTDMAGARAAQVAGMLVLTGVMDLPTLVAAVPAERPDHLALDLRGLLEDQPAVAPDADGAVRHEGWTVCVVDGSVRVDGRGDVQDWWRAVAVAAWAHLDAHGAVAGVAGLTPPSR</sequence>
<keyword evidence="1" id="KW-0378">Hydrolase</keyword>
<evidence type="ECO:0000313" key="2">
    <source>
        <dbReference type="Proteomes" id="UP001240447"/>
    </source>
</evidence>
<reference evidence="1 2" key="1">
    <citation type="submission" date="2023-07" db="EMBL/GenBank/DDBJ databases">
        <title>Sequencing the genomes of 1000 actinobacteria strains.</title>
        <authorList>
            <person name="Klenk H.-P."/>
        </authorList>
    </citation>
    <scope>NUCLEOTIDE SEQUENCE [LARGE SCALE GENOMIC DNA]</scope>
    <source>
        <strain evidence="1 2">GD13</strain>
    </source>
</reference>
<dbReference type="InterPro" id="IPR006357">
    <property type="entry name" value="HAD-SF_hydro_IIA"/>
</dbReference>
<dbReference type="Proteomes" id="UP001240447">
    <property type="component" value="Unassembled WGS sequence"/>
</dbReference>
<gene>
    <name evidence="1" type="ORF">J2S59_002716</name>
</gene>
<dbReference type="PANTHER" id="PTHR19288">
    <property type="entry name" value="4-NITROPHENYLPHOSPHATASE-RELATED"/>
    <property type="match status" value="1"/>
</dbReference>
<dbReference type="Pfam" id="PF13242">
    <property type="entry name" value="Hydrolase_like"/>
    <property type="match status" value="1"/>
</dbReference>